<keyword evidence="9 17" id="KW-0573">Peptidoglycan synthesis</keyword>
<keyword evidence="5 17" id="KW-1003">Cell membrane</keyword>
<keyword evidence="8 17" id="KW-0133">Cell shape</keyword>
<comment type="caution">
    <text evidence="18">The sequence shown here is derived from an EMBL/GenBank/DDBJ whole genome shotgun (WGS) entry which is preliminary data.</text>
</comment>
<keyword evidence="7 17" id="KW-0378">Hydrolase</keyword>
<accession>A0A133S7I0</accession>
<feature type="transmembrane region" description="Helical" evidence="17">
    <location>
        <begin position="215"/>
        <end position="233"/>
    </location>
</feature>
<name>A0A133S7I0_9FIRM</name>
<keyword evidence="11 17" id="KW-0472">Membrane</keyword>
<evidence type="ECO:0000313" key="18">
    <source>
        <dbReference type="EMBL" id="KXA65634.1"/>
    </source>
</evidence>
<dbReference type="GO" id="GO:0050380">
    <property type="term" value="F:undecaprenyl-diphosphatase activity"/>
    <property type="evidence" value="ECO:0007669"/>
    <property type="project" value="UniProtKB-UniRule"/>
</dbReference>
<evidence type="ECO:0000256" key="12">
    <source>
        <dbReference type="ARBA" id="ARBA00023251"/>
    </source>
</evidence>
<comment type="catalytic activity">
    <reaction evidence="16 17">
        <text>di-trans,octa-cis-undecaprenyl diphosphate + H2O = di-trans,octa-cis-undecaprenyl phosphate + phosphate + H(+)</text>
        <dbReference type="Rhea" id="RHEA:28094"/>
        <dbReference type="ChEBI" id="CHEBI:15377"/>
        <dbReference type="ChEBI" id="CHEBI:15378"/>
        <dbReference type="ChEBI" id="CHEBI:43474"/>
        <dbReference type="ChEBI" id="CHEBI:58405"/>
        <dbReference type="ChEBI" id="CHEBI:60392"/>
        <dbReference type="EC" id="3.6.1.27"/>
    </reaction>
</comment>
<dbReference type="PATRIC" id="fig|39777.7.peg.116"/>
<evidence type="ECO:0000256" key="16">
    <source>
        <dbReference type="ARBA" id="ARBA00047594"/>
    </source>
</evidence>
<dbReference type="PANTHER" id="PTHR30622">
    <property type="entry name" value="UNDECAPRENYL-DIPHOSPHATASE"/>
    <property type="match status" value="1"/>
</dbReference>
<keyword evidence="6 17" id="KW-0812">Transmembrane</keyword>
<dbReference type="AlphaFoldDB" id="A0A133S7I0"/>
<dbReference type="EC" id="3.6.1.27" evidence="3 17"/>
<evidence type="ECO:0000256" key="11">
    <source>
        <dbReference type="ARBA" id="ARBA00023136"/>
    </source>
</evidence>
<evidence type="ECO:0000256" key="2">
    <source>
        <dbReference type="ARBA" id="ARBA00010621"/>
    </source>
</evidence>
<comment type="similarity">
    <text evidence="2 17">Belongs to the UppP family.</text>
</comment>
<comment type="miscellaneous">
    <text evidence="17">Bacitracin is thought to be involved in the inhibition of peptidoglycan synthesis by sequestering undecaprenyl diphosphate, thereby reducing the pool of lipid carrier available.</text>
</comment>
<dbReference type="PANTHER" id="PTHR30622:SF3">
    <property type="entry name" value="UNDECAPRENYL-DIPHOSPHATASE"/>
    <property type="match status" value="1"/>
</dbReference>
<protein>
    <recommendedName>
        <fullName evidence="4 17">Undecaprenyl-diphosphatase</fullName>
        <ecNumber evidence="3 17">3.6.1.27</ecNumber>
    </recommendedName>
    <alternativeName>
        <fullName evidence="15 17">Bacitracin resistance protein</fullName>
    </alternativeName>
    <alternativeName>
        <fullName evidence="14 17">Undecaprenyl pyrophosphate phosphatase</fullName>
    </alternativeName>
</protein>
<keyword evidence="10 17" id="KW-1133">Transmembrane helix</keyword>
<evidence type="ECO:0000256" key="5">
    <source>
        <dbReference type="ARBA" id="ARBA00022475"/>
    </source>
</evidence>
<dbReference type="GO" id="GO:0046677">
    <property type="term" value="P:response to antibiotic"/>
    <property type="evidence" value="ECO:0007669"/>
    <property type="project" value="UniProtKB-UniRule"/>
</dbReference>
<evidence type="ECO:0000256" key="7">
    <source>
        <dbReference type="ARBA" id="ARBA00022801"/>
    </source>
</evidence>
<sequence length="265" mass="29534">MEQYVIALILGVIEGITECIPVSSTGHMIIIGHMLNFEGTHADVFEVFIQIGAILAIYTHYRRTFNGFLKRKNWIKTRGVSLLHISAGMLPVLMASYLLQYIIKESLFGPIPVIVGLIIGAIFMIYAEKRTVSGRLVDSVNNLTIYQCFQIGLYQMLCLWPGFSRSGATIAGGMLIGCTRRGAADFSFIMAVPVMIIVCVYDLVRVIHALGLNDIIMFIIGTAVSYIVGYITVKGFLWYLNRSSLASFGYYRIIVAILAIIYLYM</sequence>
<comment type="subcellular location">
    <subcellularLocation>
        <location evidence="1 17">Cell membrane</location>
        <topology evidence="1 17">Multi-pass membrane protein</topology>
    </subcellularLocation>
</comment>
<evidence type="ECO:0000256" key="17">
    <source>
        <dbReference type="HAMAP-Rule" id="MF_01006"/>
    </source>
</evidence>
<dbReference type="Pfam" id="PF02673">
    <property type="entry name" value="BacA"/>
    <property type="match status" value="1"/>
</dbReference>
<evidence type="ECO:0000256" key="9">
    <source>
        <dbReference type="ARBA" id="ARBA00022984"/>
    </source>
</evidence>
<evidence type="ECO:0000256" key="3">
    <source>
        <dbReference type="ARBA" id="ARBA00012374"/>
    </source>
</evidence>
<organism evidence="18">
    <name type="scientific">Veillonella atypica</name>
    <dbReference type="NCBI Taxonomy" id="39777"/>
    <lineage>
        <taxon>Bacteria</taxon>
        <taxon>Bacillati</taxon>
        <taxon>Bacillota</taxon>
        <taxon>Negativicutes</taxon>
        <taxon>Veillonellales</taxon>
        <taxon>Veillonellaceae</taxon>
        <taxon>Veillonella</taxon>
    </lineage>
</organism>
<dbReference type="RefSeq" id="WP_005377134.1">
    <property type="nucleotide sequence ID" value="NZ_KQ958050.1"/>
</dbReference>
<proteinExistence type="inferred from homology"/>
<dbReference type="InterPro" id="IPR003824">
    <property type="entry name" value="UppP"/>
</dbReference>
<dbReference type="Proteomes" id="UP000070226">
    <property type="component" value="Unassembled WGS sequence"/>
</dbReference>
<keyword evidence="13 17" id="KW-0961">Cell wall biogenesis/degradation</keyword>
<dbReference type="GO" id="GO:0071555">
    <property type="term" value="P:cell wall organization"/>
    <property type="evidence" value="ECO:0007669"/>
    <property type="project" value="UniProtKB-KW"/>
</dbReference>
<feature type="transmembrane region" description="Helical" evidence="17">
    <location>
        <begin position="109"/>
        <end position="127"/>
    </location>
</feature>
<evidence type="ECO:0000256" key="8">
    <source>
        <dbReference type="ARBA" id="ARBA00022960"/>
    </source>
</evidence>
<dbReference type="GO" id="GO:0008360">
    <property type="term" value="P:regulation of cell shape"/>
    <property type="evidence" value="ECO:0007669"/>
    <property type="project" value="UniProtKB-KW"/>
</dbReference>
<keyword evidence="12 17" id="KW-0046">Antibiotic resistance</keyword>
<dbReference type="GO" id="GO:0005886">
    <property type="term" value="C:plasma membrane"/>
    <property type="evidence" value="ECO:0007669"/>
    <property type="project" value="UniProtKB-SubCell"/>
</dbReference>
<dbReference type="EMBL" id="LRQT01000002">
    <property type="protein sequence ID" value="KXA65634.1"/>
    <property type="molecule type" value="Genomic_DNA"/>
</dbReference>
<evidence type="ECO:0000256" key="13">
    <source>
        <dbReference type="ARBA" id="ARBA00023316"/>
    </source>
</evidence>
<evidence type="ECO:0000256" key="1">
    <source>
        <dbReference type="ARBA" id="ARBA00004651"/>
    </source>
</evidence>
<dbReference type="NCBIfam" id="NF001390">
    <property type="entry name" value="PRK00281.1-4"/>
    <property type="match status" value="1"/>
</dbReference>
<evidence type="ECO:0000256" key="4">
    <source>
        <dbReference type="ARBA" id="ARBA00021581"/>
    </source>
</evidence>
<evidence type="ECO:0000256" key="10">
    <source>
        <dbReference type="ARBA" id="ARBA00022989"/>
    </source>
</evidence>
<evidence type="ECO:0000256" key="14">
    <source>
        <dbReference type="ARBA" id="ARBA00032707"/>
    </source>
</evidence>
<feature type="transmembrane region" description="Helical" evidence="17">
    <location>
        <begin position="82"/>
        <end position="103"/>
    </location>
</feature>
<evidence type="ECO:0000256" key="15">
    <source>
        <dbReference type="ARBA" id="ARBA00032932"/>
    </source>
</evidence>
<reference evidence="18 19" key="1">
    <citation type="submission" date="2016-01" db="EMBL/GenBank/DDBJ databases">
        <authorList>
            <person name="Oliw E.H."/>
        </authorList>
    </citation>
    <scope>NUCLEOTIDE SEQUENCE [LARGE SCALE GENOMIC DNA]</scope>
    <source>
        <strain evidence="18 19">CMW7756B</strain>
    </source>
</reference>
<dbReference type="HAMAP" id="MF_01006">
    <property type="entry name" value="Undec_diphosphatase"/>
    <property type="match status" value="1"/>
</dbReference>
<feature type="transmembrane region" description="Helical" evidence="17">
    <location>
        <begin position="183"/>
        <end position="203"/>
    </location>
</feature>
<comment type="function">
    <text evidence="17">Catalyzes the dephosphorylation of undecaprenyl diphosphate (UPP). Confers resistance to bacitracin.</text>
</comment>
<gene>
    <name evidence="17" type="primary">uppP</name>
    <name evidence="18" type="ORF">HMPREF3233_00119</name>
</gene>
<evidence type="ECO:0000256" key="6">
    <source>
        <dbReference type="ARBA" id="ARBA00022692"/>
    </source>
</evidence>
<evidence type="ECO:0000313" key="19">
    <source>
        <dbReference type="Proteomes" id="UP000070226"/>
    </source>
</evidence>
<feature type="transmembrane region" description="Helical" evidence="17">
    <location>
        <begin position="245"/>
        <end position="264"/>
    </location>
</feature>
<feature type="transmembrane region" description="Helical" evidence="17">
    <location>
        <begin position="44"/>
        <end position="61"/>
    </location>
</feature>
<dbReference type="GO" id="GO:0009252">
    <property type="term" value="P:peptidoglycan biosynthetic process"/>
    <property type="evidence" value="ECO:0007669"/>
    <property type="project" value="UniProtKB-KW"/>
</dbReference>